<evidence type="ECO:0000313" key="2">
    <source>
        <dbReference type="EMBL" id="ERM98554.1"/>
    </source>
</evidence>
<feature type="region of interest" description="Disordered" evidence="1">
    <location>
        <begin position="26"/>
        <end position="73"/>
    </location>
</feature>
<accession>W1NV49</accession>
<proteinExistence type="predicted"/>
<protein>
    <submittedName>
        <fullName evidence="2">Uncharacterized protein</fullName>
    </submittedName>
</protein>
<evidence type="ECO:0000313" key="3">
    <source>
        <dbReference type="Proteomes" id="UP000017836"/>
    </source>
</evidence>
<feature type="compositionally biased region" description="Basic residues" evidence="1">
    <location>
        <begin position="58"/>
        <end position="73"/>
    </location>
</feature>
<dbReference type="Gramene" id="ERM98554">
    <property type="protein sequence ID" value="ERM98554"/>
    <property type="gene ID" value="AMTR_s00109p00017280"/>
</dbReference>
<dbReference type="AlphaFoldDB" id="W1NV49"/>
<keyword evidence="3" id="KW-1185">Reference proteome</keyword>
<dbReference type="Proteomes" id="UP000017836">
    <property type="component" value="Unassembled WGS sequence"/>
</dbReference>
<organism evidence="2 3">
    <name type="scientific">Amborella trichopoda</name>
    <dbReference type="NCBI Taxonomy" id="13333"/>
    <lineage>
        <taxon>Eukaryota</taxon>
        <taxon>Viridiplantae</taxon>
        <taxon>Streptophyta</taxon>
        <taxon>Embryophyta</taxon>
        <taxon>Tracheophyta</taxon>
        <taxon>Spermatophyta</taxon>
        <taxon>Magnoliopsida</taxon>
        <taxon>Amborellales</taxon>
        <taxon>Amborellaceae</taxon>
        <taxon>Amborella</taxon>
    </lineage>
</organism>
<reference evidence="3" key="1">
    <citation type="journal article" date="2013" name="Science">
        <title>The Amborella genome and the evolution of flowering plants.</title>
        <authorList>
            <consortium name="Amborella Genome Project"/>
        </authorList>
    </citation>
    <scope>NUCLEOTIDE SEQUENCE [LARGE SCALE GENOMIC DNA]</scope>
</reference>
<sequence>MATQRFLFSSTPIFVDSHTLRIIRKGRHHHLEGHHRSIPENQRGKRQRSSSTRDIGGHKFKAAGRKDKRNPQA</sequence>
<dbReference type="HOGENOM" id="CLU_2708164_0_0_1"/>
<gene>
    <name evidence="2" type="ORF">AMTR_s00109p00017280</name>
</gene>
<evidence type="ECO:0000256" key="1">
    <source>
        <dbReference type="SAM" id="MobiDB-lite"/>
    </source>
</evidence>
<dbReference type="EMBL" id="KI395307">
    <property type="protein sequence ID" value="ERM98554.1"/>
    <property type="molecule type" value="Genomic_DNA"/>
</dbReference>
<name>W1NV49_AMBTC</name>